<evidence type="ECO:0000313" key="2">
    <source>
        <dbReference type="Proteomes" id="UP000314294"/>
    </source>
</evidence>
<accession>A0A4Z2IN49</accession>
<comment type="caution">
    <text evidence="1">The sequence shown here is derived from an EMBL/GenBank/DDBJ whole genome shotgun (WGS) entry which is preliminary data.</text>
</comment>
<dbReference type="EMBL" id="SRLO01000067">
    <property type="protein sequence ID" value="TNN79138.1"/>
    <property type="molecule type" value="Genomic_DNA"/>
</dbReference>
<dbReference type="AlphaFoldDB" id="A0A4Z2IN49"/>
<organism evidence="1 2">
    <name type="scientific">Liparis tanakae</name>
    <name type="common">Tanaka's snailfish</name>
    <dbReference type="NCBI Taxonomy" id="230148"/>
    <lineage>
        <taxon>Eukaryota</taxon>
        <taxon>Metazoa</taxon>
        <taxon>Chordata</taxon>
        <taxon>Craniata</taxon>
        <taxon>Vertebrata</taxon>
        <taxon>Euteleostomi</taxon>
        <taxon>Actinopterygii</taxon>
        <taxon>Neopterygii</taxon>
        <taxon>Teleostei</taxon>
        <taxon>Neoteleostei</taxon>
        <taxon>Acanthomorphata</taxon>
        <taxon>Eupercaria</taxon>
        <taxon>Perciformes</taxon>
        <taxon>Cottioidei</taxon>
        <taxon>Cottales</taxon>
        <taxon>Liparidae</taxon>
        <taxon>Liparis</taxon>
    </lineage>
</organism>
<dbReference type="Proteomes" id="UP000314294">
    <property type="component" value="Unassembled WGS sequence"/>
</dbReference>
<protein>
    <submittedName>
        <fullName evidence="1">Uncharacterized protein</fullName>
    </submittedName>
</protein>
<keyword evidence="2" id="KW-1185">Reference proteome</keyword>
<name>A0A4Z2IN49_9TELE</name>
<gene>
    <name evidence="1" type="ORF">EYF80_010586</name>
</gene>
<sequence length="234" mass="26371">MLVTERQCKMRADHYGCNVLQHKRFSSRAATCHVARDVNATLCISQTTEKDADADVSPLDVGRETRGELQTTHWWKYSYQSFGTSSKRVKTDNAVPDSSESDRPFNAMKSSTSLQYESAARVCITSVRYESAVRVYSTSLQYECAVRVCGTSLRYESAARVCSTSLQYESAVRVCSTSVQYESACLWTTLKLIAVAASEKERRAAAEGWQDVKANARYLVRWVKNTVYDRHGYT</sequence>
<reference evidence="1 2" key="1">
    <citation type="submission" date="2019-03" db="EMBL/GenBank/DDBJ databases">
        <title>First draft genome of Liparis tanakae, snailfish: a comprehensive survey of snailfish specific genes.</title>
        <authorList>
            <person name="Kim W."/>
            <person name="Song I."/>
            <person name="Jeong J.-H."/>
            <person name="Kim D."/>
            <person name="Kim S."/>
            <person name="Ryu S."/>
            <person name="Song J.Y."/>
            <person name="Lee S.K."/>
        </authorList>
    </citation>
    <scope>NUCLEOTIDE SEQUENCE [LARGE SCALE GENOMIC DNA]</scope>
    <source>
        <tissue evidence="1">Muscle</tissue>
    </source>
</reference>
<evidence type="ECO:0000313" key="1">
    <source>
        <dbReference type="EMBL" id="TNN79138.1"/>
    </source>
</evidence>
<proteinExistence type="predicted"/>